<evidence type="ECO:0000313" key="2">
    <source>
        <dbReference type="Proteomes" id="UP001595886"/>
    </source>
</evidence>
<accession>A0ABV9QTZ5</accession>
<comment type="caution">
    <text evidence="1">The sequence shown here is derived from an EMBL/GenBank/DDBJ whole genome shotgun (WGS) entry which is preliminary data.</text>
</comment>
<dbReference type="Proteomes" id="UP001595886">
    <property type="component" value="Unassembled WGS sequence"/>
</dbReference>
<keyword evidence="2" id="KW-1185">Reference proteome</keyword>
<evidence type="ECO:0008006" key="3">
    <source>
        <dbReference type="Google" id="ProtNLM"/>
    </source>
</evidence>
<sequence length="987" mass="98009">MTPRIRTASPVLGHERAATRMRHVVNAALVLAATFATPAFADYVIAPTGGDITGAQLSAQLAGGDVTLAAASGDVVVNDAVAWNAATTLTLNAPGSIRLRAPLDVRHAGGGLALNYGGTAGDPGVTPPAGTDYLVDAPVDFGAEPGGHFSVNGNAYALLRDVDALQAMRDDLAGRYALARDVDARATRGWNDGAGFAPIGVSSFLGTPFSGTLAGLGHVVRGLFVDRPDAVQGGGLFGGIGSDAGGASVVDLGLQDVDVTGTGAGGLVGYARNSRIDSVWVSGRVAGSGLGGLAASIDGSSVRRSWAQVQVEAQGGGTAGGLVSYAAGSSIAQSWAGGSVTVEAGDAGVSVGGLVGSAYQSMVGHSYATASVSVSGNGTLDAGGLVGRDAGSVSQCWASGRVSTSGGAPLHAGGLVGFVDFSQSAADSYWDSDSTGQANGVGGTNFGTVSNVLTVSSQSGTAYAQGAHALFDFASTWYLIEGQTRPFLRSEYSTLVRNAHQLQLMALDHGARYVLGAPVDAAETGRNDGSAANAGGIWTRAGFAPIGFGGDNPFRGVLDGRGHVVGGLTVRRADDGQHVGGLFGWVSGAGISDFGLDRADVASSFVAGGLAARIDTGTRVARAYVSGTIVAKGIGSGQPAYGGGLVGLVYDSEIADSYAAASVATSGVYGVAALGGLVSAASNAGIRRSYAIGHVEVGTGVTHLAGGLVGSDQAGSYAGTFWDSDVNDGLPGIANDPAAPGVTGLSTPHWLTQGPVATAAWDVDDTWVPGYPYPVLKALPHVVVVAQGVSIVPGSATPGVGSYAATDQDGADASALVSGTPTWFVDPAAPADPLPNVGGSGVQAAAGHQLTYASTRLALALAQAAPDYVHYGETVDYVVTLTNGGAYPARGFDVHAVFGGGADVGATTWQCIAGSVAASCTIAGNGPIDDSVTVPPGVSMTWLIHVPVSTATAAGTLDFTFDAAALQALHDSATIVLFRDGFDGAGQ</sequence>
<dbReference type="RefSeq" id="WP_380019926.1">
    <property type="nucleotide sequence ID" value="NZ_JBHSHD010000006.1"/>
</dbReference>
<dbReference type="Gene3D" id="2.160.20.110">
    <property type="match status" value="2"/>
</dbReference>
<organism evidence="1 2">
    <name type="scientific">Dokdonella ginsengisoli</name>
    <dbReference type="NCBI Taxonomy" id="363846"/>
    <lineage>
        <taxon>Bacteria</taxon>
        <taxon>Pseudomonadati</taxon>
        <taxon>Pseudomonadota</taxon>
        <taxon>Gammaproteobacteria</taxon>
        <taxon>Lysobacterales</taxon>
        <taxon>Rhodanobacteraceae</taxon>
        <taxon>Dokdonella</taxon>
    </lineage>
</organism>
<dbReference type="EMBL" id="JBHSHD010000006">
    <property type="protein sequence ID" value="MFC4820100.1"/>
    <property type="molecule type" value="Genomic_DNA"/>
</dbReference>
<protein>
    <recommendedName>
        <fullName evidence="3">DUF11 domain-containing protein</fullName>
    </recommendedName>
</protein>
<reference evidence="2" key="1">
    <citation type="journal article" date="2019" name="Int. J. Syst. Evol. Microbiol.">
        <title>The Global Catalogue of Microorganisms (GCM) 10K type strain sequencing project: providing services to taxonomists for standard genome sequencing and annotation.</title>
        <authorList>
            <consortium name="The Broad Institute Genomics Platform"/>
            <consortium name="The Broad Institute Genome Sequencing Center for Infectious Disease"/>
            <person name="Wu L."/>
            <person name="Ma J."/>
        </authorList>
    </citation>
    <scope>NUCLEOTIDE SEQUENCE [LARGE SCALE GENOMIC DNA]</scope>
    <source>
        <strain evidence="2">CCUG 30340</strain>
    </source>
</reference>
<evidence type="ECO:0000313" key="1">
    <source>
        <dbReference type="EMBL" id="MFC4820100.1"/>
    </source>
</evidence>
<proteinExistence type="predicted"/>
<name>A0ABV9QTZ5_9GAMM</name>
<gene>
    <name evidence="1" type="ORF">ACFO6Q_07185</name>
</gene>